<evidence type="ECO:0000313" key="2">
    <source>
        <dbReference type="EMBL" id="CAF4346312.1"/>
    </source>
</evidence>
<dbReference type="Proteomes" id="UP000663823">
    <property type="component" value="Unassembled WGS sequence"/>
</dbReference>
<dbReference type="AlphaFoldDB" id="A0A820KLD9"/>
<comment type="caution">
    <text evidence="2">The sequence shown here is derived from an EMBL/GenBank/DDBJ whole genome shotgun (WGS) entry which is preliminary data.</text>
</comment>
<sequence length="85" mass="9216">MAILKSMIIFIVMLFLQLSTSYAQDNRCTSTAIATCNTYPCVQTGNIFSCLCPDMTTKPSAAECNGGVIPTTQSPVVIPKQRFMS</sequence>
<evidence type="ECO:0000313" key="3">
    <source>
        <dbReference type="Proteomes" id="UP000663823"/>
    </source>
</evidence>
<gene>
    <name evidence="2" type="ORF">OTI717_LOCUS43402</name>
</gene>
<proteinExistence type="predicted"/>
<organism evidence="2 3">
    <name type="scientific">Rotaria sordida</name>
    <dbReference type="NCBI Taxonomy" id="392033"/>
    <lineage>
        <taxon>Eukaryota</taxon>
        <taxon>Metazoa</taxon>
        <taxon>Spiralia</taxon>
        <taxon>Gnathifera</taxon>
        <taxon>Rotifera</taxon>
        <taxon>Eurotatoria</taxon>
        <taxon>Bdelloidea</taxon>
        <taxon>Philodinida</taxon>
        <taxon>Philodinidae</taxon>
        <taxon>Rotaria</taxon>
    </lineage>
</organism>
<dbReference type="EMBL" id="CAJOAX010062091">
    <property type="protein sequence ID" value="CAF4346312.1"/>
    <property type="molecule type" value="Genomic_DNA"/>
</dbReference>
<feature type="chain" id="PRO_5032301887" evidence="1">
    <location>
        <begin position="24"/>
        <end position="85"/>
    </location>
</feature>
<accession>A0A820KLD9</accession>
<reference evidence="2" key="1">
    <citation type="submission" date="2021-02" db="EMBL/GenBank/DDBJ databases">
        <authorList>
            <person name="Nowell W R."/>
        </authorList>
    </citation>
    <scope>NUCLEOTIDE SEQUENCE</scope>
</reference>
<evidence type="ECO:0000256" key="1">
    <source>
        <dbReference type="SAM" id="SignalP"/>
    </source>
</evidence>
<feature type="signal peptide" evidence="1">
    <location>
        <begin position="1"/>
        <end position="23"/>
    </location>
</feature>
<keyword evidence="1" id="KW-0732">Signal</keyword>
<name>A0A820KLD9_9BILA</name>
<protein>
    <submittedName>
        <fullName evidence="2">Uncharacterized protein</fullName>
    </submittedName>
</protein>